<dbReference type="InterPro" id="IPR017972">
    <property type="entry name" value="Cyt_P450_CS"/>
</dbReference>
<dbReference type="Proteomes" id="UP000253845">
    <property type="component" value="Unassembled WGS sequence"/>
</dbReference>
<dbReference type="GO" id="GO:0004497">
    <property type="term" value="F:monooxygenase activity"/>
    <property type="evidence" value="ECO:0007669"/>
    <property type="project" value="UniProtKB-KW"/>
</dbReference>
<evidence type="ECO:0000256" key="9">
    <source>
        <dbReference type="RuleBase" id="RU000461"/>
    </source>
</evidence>
<proteinExistence type="inferred from homology"/>
<dbReference type="SUPFAM" id="SSF48264">
    <property type="entry name" value="Cytochrome P450"/>
    <property type="match status" value="1"/>
</dbReference>
<dbReference type="PRINTS" id="PR00463">
    <property type="entry name" value="EP450I"/>
</dbReference>
<organism evidence="11 12">
    <name type="scientific">Aspergillus niger ATCC 13496</name>
    <dbReference type="NCBI Taxonomy" id="1353008"/>
    <lineage>
        <taxon>Eukaryota</taxon>
        <taxon>Fungi</taxon>
        <taxon>Dikarya</taxon>
        <taxon>Ascomycota</taxon>
        <taxon>Pezizomycotina</taxon>
        <taxon>Eurotiomycetes</taxon>
        <taxon>Eurotiomycetidae</taxon>
        <taxon>Eurotiales</taxon>
        <taxon>Aspergillaceae</taxon>
        <taxon>Aspergillus</taxon>
        <taxon>Aspergillus subgen. Circumdati</taxon>
    </lineage>
</organism>
<keyword evidence="3 8" id="KW-0349">Heme</keyword>
<dbReference type="CDD" id="cd11065">
    <property type="entry name" value="CYP64-like"/>
    <property type="match status" value="1"/>
</dbReference>
<evidence type="ECO:0000256" key="7">
    <source>
        <dbReference type="ARBA" id="ARBA00023033"/>
    </source>
</evidence>
<dbReference type="Gene3D" id="1.10.630.10">
    <property type="entry name" value="Cytochrome P450"/>
    <property type="match status" value="1"/>
</dbReference>
<dbReference type="PANTHER" id="PTHR46300:SF1">
    <property type="entry name" value="P450, PUTATIVE (EUROFUNG)-RELATED"/>
    <property type="match status" value="1"/>
</dbReference>
<comment type="cofactor">
    <cofactor evidence="1 8">
        <name>heme</name>
        <dbReference type="ChEBI" id="CHEBI:30413"/>
    </cofactor>
</comment>
<dbReference type="GO" id="GO:0020037">
    <property type="term" value="F:heme binding"/>
    <property type="evidence" value="ECO:0007669"/>
    <property type="project" value="InterPro"/>
</dbReference>
<dbReference type="InterPro" id="IPR036396">
    <property type="entry name" value="Cyt_P450_sf"/>
</dbReference>
<keyword evidence="10" id="KW-1133">Transmembrane helix</keyword>
<name>A0A370BKS8_ASPNG</name>
<keyword evidence="10" id="KW-0812">Transmembrane</keyword>
<evidence type="ECO:0000256" key="5">
    <source>
        <dbReference type="ARBA" id="ARBA00023002"/>
    </source>
</evidence>
<gene>
    <name evidence="11" type="ORF">M747DRAFT_325644</name>
</gene>
<dbReference type="Pfam" id="PF00067">
    <property type="entry name" value="p450"/>
    <property type="match status" value="1"/>
</dbReference>
<dbReference type="InterPro" id="IPR001128">
    <property type="entry name" value="Cyt_P450"/>
</dbReference>
<dbReference type="InterPro" id="IPR002401">
    <property type="entry name" value="Cyt_P450_E_grp-I"/>
</dbReference>
<keyword evidence="7 9" id="KW-0503">Monooxygenase</keyword>
<dbReference type="PANTHER" id="PTHR46300">
    <property type="entry name" value="P450, PUTATIVE (EUROFUNG)-RELATED-RELATED"/>
    <property type="match status" value="1"/>
</dbReference>
<dbReference type="AlphaFoldDB" id="A0A370BKS8"/>
<feature type="transmembrane region" description="Helical" evidence="10">
    <location>
        <begin position="15"/>
        <end position="35"/>
    </location>
</feature>
<evidence type="ECO:0000313" key="11">
    <source>
        <dbReference type="EMBL" id="RDH16156.1"/>
    </source>
</evidence>
<evidence type="ECO:0000313" key="12">
    <source>
        <dbReference type="Proteomes" id="UP000253845"/>
    </source>
</evidence>
<dbReference type="PROSITE" id="PS00086">
    <property type="entry name" value="CYTOCHROME_P450"/>
    <property type="match status" value="1"/>
</dbReference>
<evidence type="ECO:0000256" key="3">
    <source>
        <dbReference type="ARBA" id="ARBA00022617"/>
    </source>
</evidence>
<evidence type="ECO:0000256" key="4">
    <source>
        <dbReference type="ARBA" id="ARBA00022723"/>
    </source>
</evidence>
<protein>
    <submittedName>
        <fullName evidence="11">Cytochrome P450</fullName>
    </submittedName>
</protein>
<keyword evidence="5 9" id="KW-0560">Oxidoreductase</keyword>
<keyword evidence="10" id="KW-0472">Membrane</keyword>
<dbReference type="EMBL" id="KZ851941">
    <property type="protein sequence ID" value="RDH16156.1"/>
    <property type="molecule type" value="Genomic_DNA"/>
</dbReference>
<keyword evidence="4 8" id="KW-0479">Metal-binding</keyword>
<dbReference type="VEuPathDB" id="FungiDB:M747DRAFT_325644"/>
<evidence type="ECO:0000256" key="8">
    <source>
        <dbReference type="PIRSR" id="PIRSR602401-1"/>
    </source>
</evidence>
<dbReference type="PRINTS" id="PR00385">
    <property type="entry name" value="P450"/>
</dbReference>
<evidence type="ECO:0000256" key="6">
    <source>
        <dbReference type="ARBA" id="ARBA00023004"/>
    </source>
</evidence>
<evidence type="ECO:0000256" key="2">
    <source>
        <dbReference type="ARBA" id="ARBA00010617"/>
    </source>
</evidence>
<dbReference type="InterPro" id="IPR050364">
    <property type="entry name" value="Cytochrome_P450_fung"/>
</dbReference>
<evidence type="ECO:0000256" key="10">
    <source>
        <dbReference type="SAM" id="Phobius"/>
    </source>
</evidence>
<dbReference type="GO" id="GO:0005506">
    <property type="term" value="F:iron ion binding"/>
    <property type="evidence" value="ECO:0007669"/>
    <property type="project" value="InterPro"/>
</dbReference>
<keyword evidence="6 8" id="KW-0408">Iron</keyword>
<reference evidence="11 12" key="1">
    <citation type="submission" date="2018-07" db="EMBL/GenBank/DDBJ databases">
        <title>Section-level genome sequencing of Aspergillus section Nigri to investigate inter- and intra-species variation.</title>
        <authorList>
            <consortium name="DOE Joint Genome Institute"/>
            <person name="Vesth T.C."/>
            <person name="Nybo J.L."/>
            <person name="Theobald S."/>
            <person name="Frisvad J.C."/>
            <person name="Larsen T.O."/>
            <person name="Nielsen K.F."/>
            <person name="Hoof J.B."/>
            <person name="Brandl J."/>
            <person name="Salamov A."/>
            <person name="Riley R."/>
            <person name="Gladden J.M."/>
            <person name="Phatale P."/>
            <person name="Nielsen M.T."/>
            <person name="Lyhne E.K."/>
            <person name="Kogle M.E."/>
            <person name="Strasser K."/>
            <person name="McDonnell E."/>
            <person name="Barry K."/>
            <person name="Clum A."/>
            <person name="Chen C."/>
            <person name="Nolan M."/>
            <person name="Sandor L."/>
            <person name="Kuo A."/>
            <person name="Lipzen A."/>
            <person name="Hainaut M."/>
            <person name="Drula E."/>
            <person name="Tsang A."/>
            <person name="Magnuson J.K."/>
            <person name="Henrissat B."/>
            <person name="Wiebenga A."/>
            <person name="Simmons B.A."/>
            <person name="Makela M.R."/>
            <person name="De vries R.P."/>
            <person name="Grigoriev I.V."/>
            <person name="Mortensen U.H."/>
            <person name="Baker S.E."/>
            <person name="Andersen M.R."/>
        </authorList>
    </citation>
    <scope>NUCLEOTIDE SEQUENCE [LARGE SCALE GENOMIC DNA]</scope>
    <source>
        <strain evidence="11 12">ATCC 13496</strain>
    </source>
</reference>
<feature type="binding site" description="axial binding residue" evidence="8">
    <location>
        <position position="443"/>
    </location>
    <ligand>
        <name>heme</name>
        <dbReference type="ChEBI" id="CHEBI:30413"/>
    </ligand>
    <ligandPart>
        <name>Fe</name>
        <dbReference type="ChEBI" id="CHEBI:18248"/>
    </ligandPart>
</feature>
<sequence>MNKGNEWIIEGKMTLSALIFVLCMGIATWLLVSYYGKRQRLPPGPAKIPILGNIHQMSQGNRFKLYEQFHERHGPIISLQIGMADMIVLGSHRVAQRLLGDKGARYSSRPRAVMADDLATKGMNMVLMPYGAKWQTHNRATVSLLNSRAVGCYEPVFDLQSRQLMCELLATNDLSPRLRRYIDALVLTLAYGKWVREEDEIRLEVDRIIDVATETLTVGISWIDQFPALLYLPRLVSPWKKTGDHIHRITQKVFDQLWKAGLESPSWNWSKKLHQACSSSSGTQSAGLYLAPEEQSYLMGVLLEGGTETSTTTLRNFFLAILIRPECAVRAQQELDAVVGSARMPELGDMEKLPYLNAMILEVLRWSPPTYTAQPHAGSEDGEIDGYYIPSQTPLLMNFRAMTLDKEYYSDPRKFLPERWLQQGKNNATKLPLPVFGYGRRACAGRLFALRGIYFAVSRLLWAFNVKPAPHLTADGLQFLVDNYVDHGATQEPPPFEVVIEPRSSQRRQHVEQAWKNTEAMDLDEILDEIGSKVDKL</sequence>
<accession>A0A370BKS8</accession>
<dbReference type="GO" id="GO:0016705">
    <property type="term" value="F:oxidoreductase activity, acting on paired donors, with incorporation or reduction of molecular oxygen"/>
    <property type="evidence" value="ECO:0007669"/>
    <property type="project" value="InterPro"/>
</dbReference>
<comment type="similarity">
    <text evidence="2 9">Belongs to the cytochrome P450 family.</text>
</comment>
<evidence type="ECO:0000256" key="1">
    <source>
        <dbReference type="ARBA" id="ARBA00001971"/>
    </source>
</evidence>